<evidence type="ECO:0000256" key="4">
    <source>
        <dbReference type="ARBA" id="ARBA00023136"/>
    </source>
</evidence>
<proteinExistence type="predicted"/>
<feature type="domain" description="Methylamine utilisation protein MauE" evidence="6">
    <location>
        <begin position="27"/>
        <end position="159"/>
    </location>
</feature>
<dbReference type="KEGG" id="rain:Rai3103_16740"/>
<evidence type="ECO:0000256" key="2">
    <source>
        <dbReference type="ARBA" id="ARBA00022692"/>
    </source>
</evidence>
<evidence type="ECO:0000313" key="7">
    <source>
        <dbReference type="EMBL" id="QGF24986.1"/>
    </source>
</evidence>
<name>A0A5Q2FKW8_9ACTN</name>
<protein>
    <submittedName>
        <fullName evidence="7">DoxX family membrane protein</fullName>
    </submittedName>
</protein>
<keyword evidence="2 5" id="KW-0812">Transmembrane</keyword>
<evidence type="ECO:0000256" key="1">
    <source>
        <dbReference type="ARBA" id="ARBA00004141"/>
    </source>
</evidence>
<comment type="subcellular location">
    <subcellularLocation>
        <location evidence="1">Membrane</location>
        <topology evidence="1">Multi-pass membrane protein</topology>
    </subcellularLocation>
</comment>
<keyword evidence="8" id="KW-1185">Reference proteome</keyword>
<dbReference type="InterPro" id="IPR009908">
    <property type="entry name" value="Methylamine_util_MauE"/>
</dbReference>
<feature type="transmembrane region" description="Helical" evidence="5">
    <location>
        <begin position="69"/>
        <end position="89"/>
    </location>
</feature>
<dbReference type="AlphaFoldDB" id="A0A5Q2FKW8"/>
<dbReference type="RefSeq" id="WP_153573515.1">
    <property type="nucleotide sequence ID" value="NZ_CP045725.1"/>
</dbReference>
<reference evidence="7 8" key="1">
    <citation type="submission" date="2019-10" db="EMBL/GenBank/DDBJ databases">
        <title>Genomic analysis of Raineyella sp. CBA3103.</title>
        <authorList>
            <person name="Roh S.W."/>
        </authorList>
    </citation>
    <scope>NUCLEOTIDE SEQUENCE [LARGE SCALE GENOMIC DNA]</scope>
    <source>
        <strain evidence="7 8">CBA3103</strain>
    </source>
</reference>
<dbReference type="Pfam" id="PF07291">
    <property type="entry name" value="MauE"/>
    <property type="match status" value="1"/>
</dbReference>
<dbReference type="Proteomes" id="UP000386847">
    <property type="component" value="Chromosome"/>
</dbReference>
<organism evidence="7 8">
    <name type="scientific">Raineyella fluvialis</name>
    <dbReference type="NCBI Taxonomy" id="2662261"/>
    <lineage>
        <taxon>Bacteria</taxon>
        <taxon>Bacillati</taxon>
        <taxon>Actinomycetota</taxon>
        <taxon>Actinomycetes</taxon>
        <taxon>Propionibacteriales</taxon>
        <taxon>Propionibacteriaceae</taxon>
        <taxon>Raineyella</taxon>
    </lineage>
</organism>
<dbReference type="EMBL" id="CP045725">
    <property type="protein sequence ID" value="QGF24986.1"/>
    <property type="molecule type" value="Genomic_DNA"/>
</dbReference>
<dbReference type="GO" id="GO:0030416">
    <property type="term" value="P:methylamine metabolic process"/>
    <property type="evidence" value="ECO:0007669"/>
    <property type="project" value="InterPro"/>
</dbReference>
<evidence type="ECO:0000256" key="3">
    <source>
        <dbReference type="ARBA" id="ARBA00022989"/>
    </source>
</evidence>
<evidence type="ECO:0000313" key="8">
    <source>
        <dbReference type="Proteomes" id="UP000386847"/>
    </source>
</evidence>
<feature type="transmembrane region" description="Helical" evidence="5">
    <location>
        <begin position="96"/>
        <end position="117"/>
    </location>
</feature>
<accession>A0A5Q2FKW8</accession>
<evidence type="ECO:0000259" key="6">
    <source>
        <dbReference type="Pfam" id="PF07291"/>
    </source>
</evidence>
<dbReference type="GO" id="GO:0016020">
    <property type="term" value="C:membrane"/>
    <property type="evidence" value="ECO:0007669"/>
    <property type="project" value="UniProtKB-SubCell"/>
</dbReference>
<evidence type="ECO:0000256" key="5">
    <source>
        <dbReference type="SAM" id="Phobius"/>
    </source>
</evidence>
<keyword evidence="4 5" id="KW-0472">Membrane</keyword>
<keyword evidence="3 5" id="KW-1133">Transmembrane helix</keyword>
<gene>
    <name evidence="7" type="ORF">Rai3103_16740</name>
</gene>
<feature type="transmembrane region" description="Helical" evidence="5">
    <location>
        <begin position="28"/>
        <end position="49"/>
    </location>
</feature>
<sequence length="187" mass="19705">MSPATPPLGTTDSEAVARPTSERHLLDWIGLACRLGLGGVLVVAGALKVSDLEQSVLAVRGYQILPYDLAVVVGYALPPLEIIVGLLLIAGLFTRWAALIGGLFMAAFITGITQAWVRGLTIDCGCFGGGGQVAANQTKYGLEILRDVGLMALGVFLVVRPRTPFAVEHRLFGLPLVLPDDHSDGTD</sequence>